<protein>
    <submittedName>
        <fullName>Ribulose BIPHOSPHATE carboxylase small subunit</fullName>
    </submittedName>
</protein>
<keyword id="KW-0903">Direct protein sequencing</keyword>
<sequence>MQVHPPYGNAAKFETL</sequence>
<reference key="1">
    <citation type="journal article" date="1996" name="Plant Cell Physiol.">
        <title>Seasonal variation of western white pine (Pinus monticola D. Don) foliage proteins.</title>
        <authorList>
            <person name="Ekramoddoullah A.K."/>
            <person name="Taylor D.W."/>
        </authorList>
    </citation>
    <scope>PROTEIN SEQUENCE</scope>
</reference>
<dbReference type="AlphaFoldDB" id="Q9S8A0"/>
<name>Q9S8A0_PINMO</name>
<proteinExistence type="evidence at protein level"/>
<accession>Q9S8A0</accession>
<organism>
    <name type="scientific">Pinus monticola</name>
    <name type="common">Western white pine</name>
    <name type="synonym">Strobus monticola</name>
    <dbReference type="NCBI Taxonomy" id="3345"/>
    <lineage>
        <taxon>Eukaryota</taxon>
        <taxon>Viridiplantae</taxon>
        <taxon>Streptophyta</taxon>
        <taxon>Embryophyta</taxon>
        <taxon>Tracheophyta</taxon>
        <taxon>Spermatophyta</taxon>
        <taxon>Pinopsida</taxon>
        <taxon>Pinidae</taxon>
        <taxon>Conifers I</taxon>
        <taxon>Pinales</taxon>
        <taxon>Pinaceae</taxon>
        <taxon>Pinus</taxon>
        <taxon>Pinus subgen. Strobus</taxon>
    </lineage>
</organism>